<protein>
    <submittedName>
        <fullName evidence="2">Uncharacterized protein</fullName>
    </submittedName>
</protein>
<dbReference type="Proteomes" id="UP000277580">
    <property type="component" value="Unassembled WGS sequence"/>
</dbReference>
<gene>
    <name evidence="2" type="ORF">P167DRAFT_575272</name>
</gene>
<proteinExistence type="predicted"/>
<dbReference type="OrthoDB" id="10312299at2759"/>
<dbReference type="AlphaFoldDB" id="A0A3N4KT60"/>
<organism evidence="2 3">
    <name type="scientific">Morchella conica CCBAS932</name>
    <dbReference type="NCBI Taxonomy" id="1392247"/>
    <lineage>
        <taxon>Eukaryota</taxon>
        <taxon>Fungi</taxon>
        <taxon>Dikarya</taxon>
        <taxon>Ascomycota</taxon>
        <taxon>Pezizomycotina</taxon>
        <taxon>Pezizomycetes</taxon>
        <taxon>Pezizales</taxon>
        <taxon>Morchellaceae</taxon>
        <taxon>Morchella</taxon>
    </lineage>
</organism>
<dbReference type="EMBL" id="ML119135">
    <property type="protein sequence ID" value="RPB11531.1"/>
    <property type="molecule type" value="Genomic_DNA"/>
</dbReference>
<name>A0A3N4KT60_9PEZI</name>
<sequence length="171" mass="20033">MDSTSTRSSSPISETSTSTNASSLFSEAASNPSPSAPAKKKVNYKINWPYQFDREGKPRVTEKKPIRKEGWTIPRTTKPLSTFLDRWIADFDIHGYYFREDVLMGYEEDEDWDTTAPHNWEHLERALRSEARCERRLLKCKVSNPKAYKMYDAEYYMGCKRAAQEVRMFYM</sequence>
<reference evidence="2 3" key="1">
    <citation type="journal article" date="2018" name="Nat. Ecol. Evol.">
        <title>Pezizomycetes genomes reveal the molecular basis of ectomycorrhizal truffle lifestyle.</title>
        <authorList>
            <person name="Murat C."/>
            <person name="Payen T."/>
            <person name="Noel B."/>
            <person name="Kuo A."/>
            <person name="Morin E."/>
            <person name="Chen J."/>
            <person name="Kohler A."/>
            <person name="Krizsan K."/>
            <person name="Balestrini R."/>
            <person name="Da Silva C."/>
            <person name="Montanini B."/>
            <person name="Hainaut M."/>
            <person name="Levati E."/>
            <person name="Barry K.W."/>
            <person name="Belfiori B."/>
            <person name="Cichocki N."/>
            <person name="Clum A."/>
            <person name="Dockter R.B."/>
            <person name="Fauchery L."/>
            <person name="Guy J."/>
            <person name="Iotti M."/>
            <person name="Le Tacon F."/>
            <person name="Lindquist E.A."/>
            <person name="Lipzen A."/>
            <person name="Malagnac F."/>
            <person name="Mello A."/>
            <person name="Molinier V."/>
            <person name="Miyauchi S."/>
            <person name="Poulain J."/>
            <person name="Riccioni C."/>
            <person name="Rubini A."/>
            <person name="Sitrit Y."/>
            <person name="Splivallo R."/>
            <person name="Traeger S."/>
            <person name="Wang M."/>
            <person name="Zifcakova L."/>
            <person name="Wipf D."/>
            <person name="Zambonelli A."/>
            <person name="Paolocci F."/>
            <person name="Nowrousian M."/>
            <person name="Ottonello S."/>
            <person name="Baldrian P."/>
            <person name="Spatafora J.W."/>
            <person name="Henrissat B."/>
            <person name="Nagy L.G."/>
            <person name="Aury J.M."/>
            <person name="Wincker P."/>
            <person name="Grigoriev I.V."/>
            <person name="Bonfante P."/>
            <person name="Martin F.M."/>
        </authorList>
    </citation>
    <scope>NUCLEOTIDE SEQUENCE [LARGE SCALE GENOMIC DNA]</scope>
    <source>
        <strain evidence="2 3">CCBAS932</strain>
    </source>
</reference>
<evidence type="ECO:0000313" key="3">
    <source>
        <dbReference type="Proteomes" id="UP000277580"/>
    </source>
</evidence>
<evidence type="ECO:0000313" key="2">
    <source>
        <dbReference type="EMBL" id="RPB11531.1"/>
    </source>
</evidence>
<feature type="compositionally biased region" description="Low complexity" evidence="1">
    <location>
        <begin position="1"/>
        <end position="19"/>
    </location>
</feature>
<feature type="compositionally biased region" description="Low complexity" evidence="1">
    <location>
        <begin position="28"/>
        <end position="37"/>
    </location>
</feature>
<feature type="region of interest" description="Disordered" evidence="1">
    <location>
        <begin position="1"/>
        <end position="40"/>
    </location>
</feature>
<keyword evidence="3" id="KW-1185">Reference proteome</keyword>
<dbReference type="InParanoid" id="A0A3N4KT60"/>
<accession>A0A3N4KT60</accession>
<evidence type="ECO:0000256" key="1">
    <source>
        <dbReference type="SAM" id="MobiDB-lite"/>
    </source>
</evidence>